<evidence type="ECO:0000256" key="1">
    <source>
        <dbReference type="SAM" id="SignalP"/>
    </source>
</evidence>
<name>A0A9W7A5V1_9STRA</name>
<comment type="caution">
    <text evidence="2">The sequence shown here is derived from an EMBL/GenBank/DDBJ whole genome shotgun (WGS) entry which is preliminary data.</text>
</comment>
<sequence length="128" mass="14474">MNVFNLFSILMLVGALSVTSSPLAFDPIHLLSSTKSIPSSWLGSDVVAYRTAVQLCSYGHCSWDVYLHRFYISDFLLPSPDHPLHPALNLKKIEWLYTTSKKGETVLDLKFDSPRLTIIFTKVREASR</sequence>
<feature type="signal peptide" evidence="1">
    <location>
        <begin position="1"/>
        <end position="15"/>
    </location>
</feature>
<reference evidence="3" key="1">
    <citation type="journal article" date="2023" name="Commun. Biol.">
        <title>Genome analysis of Parmales, the sister group of diatoms, reveals the evolutionary specialization of diatoms from phago-mixotrophs to photoautotrophs.</title>
        <authorList>
            <person name="Ban H."/>
            <person name="Sato S."/>
            <person name="Yoshikawa S."/>
            <person name="Yamada K."/>
            <person name="Nakamura Y."/>
            <person name="Ichinomiya M."/>
            <person name="Sato N."/>
            <person name="Blanc-Mathieu R."/>
            <person name="Endo H."/>
            <person name="Kuwata A."/>
            <person name="Ogata H."/>
        </authorList>
    </citation>
    <scope>NUCLEOTIDE SEQUENCE [LARGE SCALE GENOMIC DNA]</scope>
</reference>
<feature type="chain" id="PRO_5040786216" evidence="1">
    <location>
        <begin position="16"/>
        <end position="128"/>
    </location>
</feature>
<accession>A0A9W7A5V1</accession>
<organism evidence="2 3">
    <name type="scientific">Triparma laevis f. inornata</name>
    <dbReference type="NCBI Taxonomy" id="1714386"/>
    <lineage>
        <taxon>Eukaryota</taxon>
        <taxon>Sar</taxon>
        <taxon>Stramenopiles</taxon>
        <taxon>Ochrophyta</taxon>
        <taxon>Bolidophyceae</taxon>
        <taxon>Parmales</taxon>
        <taxon>Triparmaceae</taxon>
        <taxon>Triparma</taxon>
    </lineage>
</organism>
<evidence type="ECO:0000313" key="2">
    <source>
        <dbReference type="EMBL" id="GMH62499.1"/>
    </source>
</evidence>
<protein>
    <submittedName>
        <fullName evidence="2">Uncharacterized protein</fullName>
    </submittedName>
</protein>
<evidence type="ECO:0000313" key="3">
    <source>
        <dbReference type="Proteomes" id="UP001162640"/>
    </source>
</evidence>
<dbReference type="AlphaFoldDB" id="A0A9W7A5V1"/>
<gene>
    <name evidence="2" type="ORF">TL16_g03488</name>
</gene>
<keyword evidence="1" id="KW-0732">Signal</keyword>
<dbReference type="Proteomes" id="UP001162640">
    <property type="component" value="Unassembled WGS sequence"/>
</dbReference>
<dbReference type="EMBL" id="BLQM01000092">
    <property type="protein sequence ID" value="GMH62499.1"/>
    <property type="molecule type" value="Genomic_DNA"/>
</dbReference>
<proteinExistence type="predicted"/>